<organism evidence="1 2">
    <name type="scientific">Methanobrevibacter arboriphilus</name>
    <dbReference type="NCBI Taxonomy" id="39441"/>
    <lineage>
        <taxon>Archaea</taxon>
        <taxon>Methanobacteriati</taxon>
        <taxon>Methanobacteriota</taxon>
        <taxon>Methanomada group</taxon>
        <taxon>Methanobacteria</taxon>
        <taxon>Methanobacteriales</taxon>
        <taxon>Methanobacteriaceae</taxon>
        <taxon>Methanobrevibacter</taxon>
    </lineage>
</organism>
<sequence length="260" mass="28133">MNGVSAESFTYDEMASSAEDVFRYTQENSKVPKSVKINGKTATDENYLNMLTNTVVKISNGNKAGSTIPSRKAPSNPQGTGKGTLTKSQYITVAKNINSFYSSNGQAPNYASSAVGNIRYESLIYGFSKALYAYERDGTLPSEMSFPLVSGISSSGITVDTTPPSTSRNLNGGWYNTAKTVTLTASDNKDPNPKIYYTVNGGSTYSATKSVALTFNYGDFTLKYRAKDSKGNTEAVKTVNYKLTVINQVLDILITMVFLI</sequence>
<dbReference type="EMBL" id="AP019779">
    <property type="protein sequence ID" value="BBL62918.1"/>
    <property type="molecule type" value="Genomic_DNA"/>
</dbReference>
<reference evidence="1" key="1">
    <citation type="submission" date="2019-06" db="EMBL/GenBank/DDBJ databases">
        <title>Complete genome sequence of Methanobrevibacter arboriphilus strain SA.</title>
        <authorList>
            <person name="Asakawa S."/>
        </authorList>
    </citation>
    <scope>NUCLEOTIDE SEQUENCE</scope>
    <source>
        <strain evidence="1">SA</strain>
    </source>
</reference>
<proteinExistence type="predicted"/>
<protein>
    <submittedName>
        <fullName evidence="1">Uncharacterized protein</fullName>
    </submittedName>
</protein>
<evidence type="ECO:0000313" key="1">
    <source>
        <dbReference type="EMBL" id="BBL62918.1"/>
    </source>
</evidence>
<keyword evidence="2" id="KW-1185">Reference proteome</keyword>
<evidence type="ECO:0000313" key="2">
    <source>
        <dbReference type="Proteomes" id="UP000825015"/>
    </source>
</evidence>
<gene>
    <name evidence="1" type="ORF">MarbSA_19580</name>
</gene>
<accession>A0ACA8R7I9</accession>
<dbReference type="Proteomes" id="UP000825015">
    <property type="component" value="Chromosome"/>
</dbReference>
<name>A0ACA8R7I9_METAZ</name>